<sequence>MTPRRLRKDASTLWFQAPFVMAMRIHEMQMAALTGKSQDTVEMNRMVTEKVMATAESAVAVNMAISRAAFGAAMQMMTGGRPSAKKAGEAIAAAAVKPYGKRVRSNVRRLSRKKT</sequence>
<proteinExistence type="predicted"/>
<dbReference type="OrthoDB" id="7678403at2"/>
<dbReference type="EMBL" id="OBQD01000010">
    <property type="protein sequence ID" value="SOC42913.1"/>
    <property type="molecule type" value="Genomic_DNA"/>
</dbReference>
<reference evidence="1 2" key="1">
    <citation type="submission" date="2017-08" db="EMBL/GenBank/DDBJ databases">
        <authorList>
            <person name="de Groot N.N."/>
        </authorList>
    </citation>
    <scope>NUCLEOTIDE SEQUENCE [LARGE SCALE GENOMIC DNA]</scope>
    <source>
        <strain evidence="1 2">JC85</strain>
    </source>
</reference>
<evidence type="ECO:0000313" key="1">
    <source>
        <dbReference type="EMBL" id="SOC42913.1"/>
    </source>
</evidence>
<evidence type="ECO:0008006" key="3">
    <source>
        <dbReference type="Google" id="ProtNLM"/>
    </source>
</evidence>
<name>A0A285UMB9_9HYPH</name>
<accession>A0A285UMB9</accession>
<keyword evidence="2" id="KW-1185">Reference proteome</keyword>
<organism evidence="1 2">
    <name type="scientific">Rhizobium subbaraonis</name>
    <dbReference type="NCBI Taxonomy" id="908946"/>
    <lineage>
        <taxon>Bacteria</taxon>
        <taxon>Pseudomonadati</taxon>
        <taxon>Pseudomonadota</taxon>
        <taxon>Alphaproteobacteria</taxon>
        <taxon>Hyphomicrobiales</taxon>
        <taxon>Rhizobiaceae</taxon>
        <taxon>Rhizobium/Agrobacterium group</taxon>
        <taxon>Rhizobium</taxon>
    </lineage>
</organism>
<dbReference type="Proteomes" id="UP000219167">
    <property type="component" value="Unassembled WGS sequence"/>
</dbReference>
<gene>
    <name evidence="1" type="ORF">SAMN05892877_110210</name>
</gene>
<dbReference type="AlphaFoldDB" id="A0A285UMB9"/>
<evidence type="ECO:0000313" key="2">
    <source>
        <dbReference type="Proteomes" id="UP000219167"/>
    </source>
</evidence>
<protein>
    <recommendedName>
        <fullName evidence="3">Phasin protein</fullName>
    </recommendedName>
</protein>
<dbReference type="RefSeq" id="WP_097141060.1">
    <property type="nucleotide sequence ID" value="NZ_OBQD01000010.1"/>
</dbReference>